<dbReference type="AlphaFoldDB" id="A0A2U1AZX9"/>
<dbReference type="InterPro" id="IPR046139">
    <property type="entry name" value="DUF6141"/>
</dbReference>
<dbReference type="EMBL" id="QEKI01000004">
    <property type="protein sequence ID" value="PVY41975.1"/>
    <property type="molecule type" value="Genomic_DNA"/>
</dbReference>
<keyword evidence="1" id="KW-1133">Transmembrane helix</keyword>
<keyword evidence="1" id="KW-0472">Membrane</keyword>
<dbReference type="RefSeq" id="WP_116543005.1">
    <property type="nucleotide sequence ID" value="NZ_QEKI01000004.1"/>
</dbReference>
<comment type="caution">
    <text evidence="2">The sequence shown here is derived from an EMBL/GenBank/DDBJ whole genome shotgun (WGS) entry which is preliminary data.</text>
</comment>
<dbReference type="Pfam" id="PF19638">
    <property type="entry name" value="DUF6141"/>
    <property type="match status" value="1"/>
</dbReference>
<evidence type="ECO:0000313" key="3">
    <source>
        <dbReference type="Proteomes" id="UP000245466"/>
    </source>
</evidence>
<protein>
    <recommendedName>
        <fullName evidence="4">PH (Pleckstrin Homology) domain-containing protein</fullName>
    </recommendedName>
</protein>
<dbReference type="Proteomes" id="UP000245466">
    <property type="component" value="Unassembled WGS sequence"/>
</dbReference>
<reference evidence="2 3" key="1">
    <citation type="submission" date="2018-04" db="EMBL/GenBank/DDBJ databases">
        <title>Genomic Encyclopedia of Type Strains, Phase IV (KMG-IV): sequencing the most valuable type-strain genomes for metagenomic binning, comparative biology and taxonomic classification.</title>
        <authorList>
            <person name="Goeker M."/>
        </authorList>
    </citation>
    <scope>NUCLEOTIDE SEQUENCE [LARGE SCALE GENOMIC DNA]</scope>
    <source>
        <strain evidence="2 3">DSM 100231</strain>
    </source>
</reference>
<keyword evidence="1" id="KW-0812">Transmembrane</keyword>
<organism evidence="2 3">
    <name type="scientific">Pontibacter virosus</name>
    <dbReference type="NCBI Taxonomy" id="1765052"/>
    <lineage>
        <taxon>Bacteria</taxon>
        <taxon>Pseudomonadati</taxon>
        <taxon>Bacteroidota</taxon>
        <taxon>Cytophagia</taxon>
        <taxon>Cytophagales</taxon>
        <taxon>Hymenobacteraceae</taxon>
        <taxon>Pontibacter</taxon>
    </lineage>
</organism>
<keyword evidence="3" id="KW-1185">Reference proteome</keyword>
<dbReference type="OrthoDB" id="582675at2"/>
<evidence type="ECO:0000313" key="2">
    <source>
        <dbReference type="EMBL" id="PVY41975.1"/>
    </source>
</evidence>
<feature type="transmembrane region" description="Helical" evidence="1">
    <location>
        <begin position="52"/>
        <end position="72"/>
    </location>
</feature>
<evidence type="ECO:0008006" key="4">
    <source>
        <dbReference type="Google" id="ProtNLM"/>
    </source>
</evidence>
<accession>A0A2U1AZX9</accession>
<name>A0A2U1AZX9_9BACT</name>
<gene>
    <name evidence="2" type="ORF">C8E01_104347</name>
</gene>
<evidence type="ECO:0000256" key="1">
    <source>
        <dbReference type="SAM" id="Phobius"/>
    </source>
</evidence>
<proteinExistence type="predicted"/>
<sequence length="174" mass="19822">MEEQRILFREKQRFTQFWLWALLLGLAAILLAGFVYQVLLGGTFGNRPLSDVPLSIMVALISFGLPFFFYWITLTTEVMPGMLQVRFRPFHLKPVRIPLHTVRDIEKVTYNPIGEYGGWGIRWGTKGKAYSTSGREGVLLRFYNQQSVLIGSQHAKELFQAIEQAKALGKGIAE</sequence>
<feature type="transmembrane region" description="Helical" evidence="1">
    <location>
        <begin position="17"/>
        <end position="40"/>
    </location>
</feature>